<name>A0A1Y2GDC0_9FUNG</name>
<feature type="compositionally biased region" description="Polar residues" evidence="7">
    <location>
        <begin position="11"/>
        <end position="21"/>
    </location>
</feature>
<evidence type="ECO:0000256" key="3">
    <source>
        <dbReference type="ARBA" id="ARBA00022722"/>
    </source>
</evidence>
<protein>
    <recommendedName>
        <fullName evidence="8">Exonuclease domain-containing protein</fullName>
    </recommendedName>
</protein>
<feature type="region of interest" description="Disordered" evidence="7">
    <location>
        <begin position="1"/>
        <end position="21"/>
    </location>
</feature>
<evidence type="ECO:0000259" key="8">
    <source>
        <dbReference type="SMART" id="SM00479"/>
    </source>
</evidence>
<dbReference type="PANTHER" id="PTHR12801">
    <property type="entry name" value="RNA EXONUCLEASE REXO1 / RECO3 FAMILY MEMBER-RELATED"/>
    <property type="match status" value="1"/>
</dbReference>
<dbReference type="GeneID" id="33572314"/>
<keyword evidence="10" id="KW-1185">Reference proteome</keyword>
<dbReference type="PANTHER" id="PTHR12801:SF115">
    <property type="entry name" value="FI18136P1-RELATED"/>
    <property type="match status" value="1"/>
</dbReference>
<evidence type="ECO:0000256" key="7">
    <source>
        <dbReference type="SAM" id="MobiDB-lite"/>
    </source>
</evidence>
<dbReference type="AlphaFoldDB" id="A0A1Y2GDC0"/>
<dbReference type="CDD" id="cd06145">
    <property type="entry name" value="REX1_like"/>
    <property type="match status" value="1"/>
</dbReference>
<keyword evidence="5" id="KW-0269">Exonuclease</keyword>
<dbReference type="RefSeq" id="XP_021878096.1">
    <property type="nucleotide sequence ID" value="XM_022030472.1"/>
</dbReference>
<evidence type="ECO:0000256" key="6">
    <source>
        <dbReference type="ARBA" id="ARBA00023242"/>
    </source>
</evidence>
<dbReference type="InterPro" id="IPR012337">
    <property type="entry name" value="RNaseH-like_sf"/>
</dbReference>
<evidence type="ECO:0000256" key="5">
    <source>
        <dbReference type="ARBA" id="ARBA00022839"/>
    </source>
</evidence>
<dbReference type="Proteomes" id="UP000193648">
    <property type="component" value="Unassembled WGS sequence"/>
</dbReference>
<dbReference type="GO" id="GO:0005634">
    <property type="term" value="C:nucleus"/>
    <property type="evidence" value="ECO:0007669"/>
    <property type="project" value="UniProtKB-SubCell"/>
</dbReference>
<keyword evidence="3" id="KW-0540">Nuclease</keyword>
<accession>A0A1Y2GDC0</accession>
<dbReference type="GO" id="GO:0004527">
    <property type="term" value="F:exonuclease activity"/>
    <property type="evidence" value="ECO:0007669"/>
    <property type="project" value="UniProtKB-KW"/>
</dbReference>
<dbReference type="SMART" id="SM00479">
    <property type="entry name" value="EXOIII"/>
    <property type="match status" value="1"/>
</dbReference>
<dbReference type="STRING" id="64571.A0A1Y2GDC0"/>
<keyword evidence="6" id="KW-0539">Nucleus</keyword>
<comment type="subcellular location">
    <subcellularLocation>
        <location evidence="1">Nucleus</location>
    </subcellularLocation>
</comment>
<dbReference type="InterPro" id="IPR047021">
    <property type="entry name" value="REXO1/3/4-like"/>
</dbReference>
<organism evidence="9 10">
    <name type="scientific">Lobosporangium transversale</name>
    <dbReference type="NCBI Taxonomy" id="64571"/>
    <lineage>
        <taxon>Eukaryota</taxon>
        <taxon>Fungi</taxon>
        <taxon>Fungi incertae sedis</taxon>
        <taxon>Mucoromycota</taxon>
        <taxon>Mortierellomycotina</taxon>
        <taxon>Mortierellomycetes</taxon>
        <taxon>Mortierellales</taxon>
        <taxon>Mortierellaceae</taxon>
        <taxon>Lobosporangium</taxon>
    </lineage>
</organism>
<dbReference type="Gene3D" id="3.30.420.10">
    <property type="entry name" value="Ribonuclease H-like superfamily/Ribonuclease H"/>
    <property type="match status" value="1"/>
</dbReference>
<dbReference type="SUPFAM" id="SSF53098">
    <property type="entry name" value="Ribonuclease H-like"/>
    <property type="match status" value="1"/>
</dbReference>
<evidence type="ECO:0000313" key="9">
    <source>
        <dbReference type="EMBL" id="ORZ07730.1"/>
    </source>
</evidence>
<evidence type="ECO:0000256" key="1">
    <source>
        <dbReference type="ARBA" id="ARBA00004123"/>
    </source>
</evidence>
<feature type="domain" description="Exonuclease" evidence="8">
    <location>
        <begin position="305"/>
        <end position="465"/>
    </location>
</feature>
<dbReference type="FunFam" id="3.30.420.10:FF:000019">
    <property type="entry name" value="RNA exonuclease NEF-sp"/>
    <property type="match status" value="1"/>
</dbReference>
<reference evidence="9 10" key="1">
    <citation type="submission" date="2016-07" db="EMBL/GenBank/DDBJ databases">
        <title>Pervasive Adenine N6-methylation of Active Genes in Fungi.</title>
        <authorList>
            <consortium name="DOE Joint Genome Institute"/>
            <person name="Mondo S.J."/>
            <person name="Dannebaum R.O."/>
            <person name="Kuo R.C."/>
            <person name="Labutti K."/>
            <person name="Haridas S."/>
            <person name="Kuo A."/>
            <person name="Salamov A."/>
            <person name="Ahrendt S.R."/>
            <person name="Lipzen A."/>
            <person name="Sullivan W."/>
            <person name="Andreopoulos W.B."/>
            <person name="Clum A."/>
            <person name="Lindquist E."/>
            <person name="Daum C."/>
            <person name="Ramamoorthy G.K."/>
            <person name="Gryganskyi A."/>
            <person name="Culley D."/>
            <person name="Magnuson J.K."/>
            <person name="James T.Y."/>
            <person name="O'Malley M.A."/>
            <person name="Stajich J.E."/>
            <person name="Spatafora J.W."/>
            <person name="Visel A."/>
            <person name="Grigoriev I.V."/>
        </authorList>
    </citation>
    <scope>NUCLEOTIDE SEQUENCE [LARGE SCALE GENOMIC DNA]</scope>
    <source>
        <strain evidence="9 10">NRRL 3116</strain>
    </source>
</reference>
<dbReference type="EMBL" id="MCFF01000040">
    <property type="protein sequence ID" value="ORZ07730.1"/>
    <property type="molecule type" value="Genomic_DNA"/>
</dbReference>
<gene>
    <name evidence="9" type="ORF">BCR41DRAFT_424696</name>
</gene>
<dbReference type="InterPro" id="IPR034922">
    <property type="entry name" value="REX1-like_exo"/>
</dbReference>
<dbReference type="OrthoDB" id="8191639at2759"/>
<comment type="caution">
    <text evidence="9">The sequence shown here is derived from an EMBL/GenBank/DDBJ whole genome shotgun (WGS) entry which is preliminary data.</text>
</comment>
<dbReference type="GO" id="GO:0003676">
    <property type="term" value="F:nucleic acid binding"/>
    <property type="evidence" value="ECO:0007669"/>
    <property type="project" value="InterPro"/>
</dbReference>
<evidence type="ECO:0000256" key="4">
    <source>
        <dbReference type="ARBA" id="ARBA00022801"/>
    </source>
</evidence>
<proteinExistence type="inferred from homology"/>
<sequence>MTEDNGEQLYSPDNTQENEANSSVALKQVDSVCEETTCILSNQANVTENTKVVITTNETVELCNVSKKRKVDDDKSVNKAHADSDDEAAQGISRQARRLLKKQNKKVAKKSQGNNGRPCFMLSRDYNKLSIKDLRDLVIYLLTETKTLPWIMVKNKFNIDKVLLLYVPGLDPQFFNIDLQDPESSKPIIWTQKAKTGAVTEFSHLPKFFDTMNVMKAGGDRYRVHPPVDTLLSVPLSNSEKTKREQELKSKKDLARMLKPENYMMTLQQLREHEFPLPSYLGDKKAVQDGWIETEQRIAESTPKKMIAMDCEMCRTTTGSELTRISLIDEEGTTIYDQLVLPDNPIVDYLTQYSGMTAERLKGITTRLVDVQKKLKEMITYNTILVGHSLENDMRALKFAHPFIIDTTVVYHHTRGPPFRASLKWLAQKWLSRRIQQGGDHGHDSVEDAKACMDLVKLKIKEGPGFGEYNRDEESIFSRMSRHTTSRTSAIIDCEHVSGQGSATAVIKASSDAEVVKAIPKAINEHNFVWARLRVLEINHGVTSASLAQDGENERQDQIDDIKPCDKPASSIDVEVTDEELRKAAKNIDQSIAEIVESLPDNTAVIMTSGQGDLREVRRLQALQSRFRRLYNTHSLSMIPKEDQFSDEDQKALEAAVNRAKNGVCFFMVK</sequence>
<dbReference type="Pfam" id="PF00929">
    <property type="entry name" value="RNase_T"/>
    <property type="match status" value="1"/>
</dbReference>
<keyword evidence="4" id="KW-0378">Hydrolase</keyword>
<dbReference type="InterPro" id="IPR036397">
    <property type="entry name" value="RNaseH_sf"/>
</dbReference>
<dbReference type="InParanoid" id="A0A1Y2GDC0"/>
<evidence type="ECO:0000313" key="10">
    <source>
        <dbReference type="Proteomes" id="UP000193648"/>
    </source>
</evidence>
<dbReference type="InterPro" id="IPR013520">
    <property type="entry name" value="Ribonucl_H"/>
</dbReference>
<comment type="similarity">
    <text evidence="2">Belongs to the REXO1/REXO3 family.</text>
</comment>
<evidence type="ECO:0000256" key="2">
    <source>
        <dbReference type="ARBA" id="ARBA00006357"/>
    </source>
</evidence>
<dbReference type="FunCoup" id="A0A1Y2GDC0">
    <property type="interactions" value="368"/>
</dbReference>